<gene>
    <name evidence="1" type="ORF">CGS50_002330</name>
</gene>
<reference evidence="1 2" key="1">
    <citation type="journal article" date="2017" name="Front. Microbiol.">
        <title>New Insights into the Diversity of the Genus Faecalibacterium.</title>
        <authorList>
            <person name="Benevides L."/>
            <person name="Burman S."/>
            <person name="Martin R."/>
            <person name="Robert V."/>
            <person name="Thomas M."/>
            <person name="Miquel S."/>
            <person name="Chain F."/>
            <person name="Sokol H."/>
            <person name="Bermudez-Humaran L.G."/>
            <person name="Morrison M."/>
            <person name="Langella P."/>
            <person name="Azevedo V.A."/>
            <person name="Chatel J.M."/>
            <person name="Soares S."/>
        </authorList>
    </citation>
    <scope>NUCLEOTIDE SEQUENCE [LARGE SCALE GENOMIC DNA]</scope>
    <source>
        <strain evidence="1 2">CNCM I 4542</strain>
    </source>
</reference>
<evidence type="ECO:0000313" key="1">
    <source>
        <dbReference type="EMBL" id="PLK30478.1"/>
    </source>
</evidence>
<dbReference type="AlphaFoldDB" id="A0A2J4JRJ5"/>
<dbReference type="EMBL" id="NMTS02000001">
    <property type="protein sequence ID" value="PLK30478.1"/>
    <property type="molecule type" value="Genomic_DNA"/>
</dbReference>
<evidence type="ECO:0000313" key="2">
    <source>
        <dbReference type="Proteomes" id="UP000221015"/>
    </source>
</evidence>
<accession>A0A2J4JRJ5</accession>
<proteinExistence type="predicted"/>
<comment type="caution">
    <text evidence="1">The sequence shown here is derived from an EMBL/GenBank/DDBJ whole genome shotgun (WGS) entry which is preliminary data.</text>
</comment>
<sequence>MDFNGINLPDLAPRIDTSFIDEMNRRNQEMIDSITPLNEILAEEIKPILEGNQKVVEGLNDNYSKLNDLYLLKEKELEESKQEAEKAKKYNIKMLIIALVSAGIALASLVATILIAVL</sequence>
<name>A0A2J4JRJ5_9FIRM</name>
<dbReference type="Proteomes" id="UP000221015">
    <property type="component" value="Unassembled WGS sequence"/>
</dbReference>
<organism evidence="1 2">
    <name type="scientific">Faecalibacterium prausnitzii</name>
    <dbReference type="NCBI Taxonomy" id="853"/>
    <lineage>
        <taxon>Bacteria</taxon>
        <taxon>Bacillati</taxon>
        <taxon>Bacillota</taxon>
        <taxon>Clostridia</taxon>
        <taxon>Eubacteriales</taxon>
        <taxon>Oscillospiraceae</taxon>
        <taxon>Faecalibacterium</taxon>
    </lineage>
</organism>
<protein>
    <submittedName>
        <fullName evidence="1">Uncharacterized protein</fullName>
    </submittedName>
</protein>
<dbReference type="RefSeq" id="WP_097774930.1">
    <property type="nucleotide sequence ID" value="NZ_NMTS02000001.1"/>
</dbReference>